<name>A0A238V6J4_HALVU</name>
<dbReference type="InterPro" id="IPR006059">
    <property type="entry name" value="SBP"/>
</dbReference>
<dbReference type="InterPro" id="IPR006311">
    <property type="entry name" value="TAT_signal"/>
</dbReference>
<evidence type="ECO:0000313" key="1">
    <source>
        <dbReference type="EMBL" id="SNR30082.1"/>
    </source>
</evidence>
<proteinExistence type="predicted"/>
<dbReference type="Gene3D" id="3.40.190.10">
    <property type="entry name" value="Periplasmic binding protein-like II"/>
    <property type="match status" value="2"/>
</dbReference>
<sequence>MVDTDSNGDLRESSVSRRRFMAATGATGAAMGIAGCLGGDDDEDGPTTIQLSADADFQEIEDEIEAALYDAGLSEEIELEVLPGDFETDSRREDYQAALDAGRGDPDIFMMDSGWTIPFILREQVLNLEEELSDDVLSRVENEYLEAAVDTATHPETGELFALPFFPDYPVMQYRKDLVEEAGYDPEGENWATEPMSWQEWAEMVADVWDYHGGEDEYTYGFTTQAAAYEGLACCTFNETMSSFGGAFFGGRENLFDRSDRPVTVTEEPVIETIRMMRAFMYGDEDEEAHPDFPQITNDDLVQYTEEDAREPFTNGNAIFHRNWPYSVVINGEEDAFGEDLGTMPLPYGVSPGDSQYDGLGGTQHALGGWHLAVNPNSNNVQAALEVLEAFVDDDVMLTIFELNGNLPPVPEVVEAADPGELGPIGRYLDTLAVAGEHTIPRPVTDVWPQQAAQVYQEVHDAYTQTKTPEEAMEDLQEQLETSDQD</sequence>
<dbReference type="InterPro" id="IPR019546">
    <property type="entry name" value="TAT_signal_bac_arc"/>
</dbReference>
<organism evidence="1 2">
    <name type="scientific">Halorubrum vacuolatum</name>
    <name type="common">Natronobacterium vacuolatum</name>
    <dbReference type="NCBI Taxonomy" id="63740"/>
    <lineage>
        <taxon>Archaea</taxon>
        <taxon>Methanobacteriati</taxon>
        <taxon>Methanobacteriota</taxon>
        <taxon>Stenosarchaea group</taxon>
        <taxon>Halobacteria</taxon>
        <taxon>Halobacteriales</taxon>
        <taxon>Haloferacaceae</taxon>
        <taxon>Halorubrum</taxon>
    </lineage>
</organism>
<dbReference type="PANTHER" id="PTHR43649:SF12">
    <property type="entry name" value="DIACETYLCHITOBIOSE BINDING PROTEIN DASA"/>
    <property type="match status" value="1"/>
</dbReference>
<accession>A0A238V6J4</accession>
<dbReference type="Pfam" id="PF01547">
    <property type="entry name" value="SBP_bac_1"/>
    <property type="match status" value="1"/>
</dbReference>
<keyword evidence="2" id="KW-1185">Reference proteome</keyword>
<dbReference type="NCBIfam" id="TIGR01409">
    <property type="entry name" value="TAT_signal_seq"/>
    <property type="match status" value="1"/>
</dbReference>
<dbReference type="InterPro" id="IPR050490">
    <property type="entry name" value="Bact_solute-bd_prot1"/>
</dbReference>
<dbReference type="EMBL" id="FZNQ01000002">
    <property type="protein sequence ID" value="SNR30082.1"/>
    <property type="molecule type" value="Genomic_DNA"/>
</dbReference>
<dbReference type="PROSITE" id="PS51318">
    <property type="entry name" value="TAT"/>
    <property type="match status" value="1"/>
</dbReference>
<protein>
    <submittedName>
        <fullName evidence="1">Carbohydrate ABC transporter substrate-binding protein, CUT1 family</fullName>
    </submittedName>
</protein>
<dbReference type="Proteomes" id="UP000198397">
    <property type="component" value="Unassembled WGS sequence"/>
</dbReference>
<dbReference type="RefSeq" id="WP_089383489.1">
    <property type="nucleotide sequence ID" value="NZ_FZNQ01000002.1"/>
</dbReference>
<dbReference type="AlphaFoldDB" id="A0A238V6J4"/>
<dbReference type="PANTHER" id="PTHR43649">
    <property type="entry name" value="ARABINOSE-BINDING PROTEIN-RELATED"/>
    <property type="match status" value="1"/>
</dbReference>
<gene>
    <name evidence="1" type="ORF">SAMN06264855_10221</name>
</gene>
<dbReference type="SUPFAM" id="SSF53850">
    <property type="entry name" value="Periplasmic binding protein-like II"/>
    <property type="match status" value="1"/>
</dbReference>
<reference evidence="1 2" key="1">
    <citation type="submission" date="2017-06" db="EMBL/GenBank/DDBJ databases">
        <authorList>
            <person name="Kim H.J."/>
            <person name="Triplett B.A."/>
        </authorList>
    </citation>
    <scope>NUCLEOTIDE SEQUENCE [LARGE SCALE GENOMIC DNA]</scope>
    <source>
        <strain evidence="1 2">DSM 8800</strain>
    </source>
</reference>
<evidence type="ECO:0000313" key="2">
    <source>
        <dbReference type="Proteomes" id="UP000198397"/>
    </source>
</evidence>
<dbReference type="OrthoDB" id="328108at2157"/>